<comment type="caution">
    <text evidence="1">The sequence shown here is derived from an EMBL/GenBank/DDBJ whole genome shotgun (WGS) entry which is preliminary data.</text>
</comment>
<proteinExistence type="predicted"/>
<dbReference type="Gene3D" id="3.30.1330.30">
    <property type="match status" value="1"/>
</dbReference>
<keyword evidence="2" id="KW-1185">Reference proteome</keyword>
<sequence length="148" mass="16961">MDSLENRILSHSSNEHRFDPNQQKEFLGTFRERVVLAIKTTDLSPELFKNLPDFLVDFNQNWQPLVAKISSEINISSQMSLMKLAKQHNLPSTIVQEKEATSPYAFIVHSDHAINLEQIEPVLATSSSDNASPKHKKLSFFGKLWKKR</sequence>
<evidence type="ECO:0000313" key="2">
    <source>
        <dbReference type="Proteomes" id="UP001596110"/>
    </source>
</evidence>
<accession>A0ABW0UEF6</accession>
<evidence type="ECO:0000313" key="1">
    <source>
        <dbReference type="EMBL" id="MFC5631977.1"/>
    </source>
</evidence>
<name>A0ABW0UEF6_9STRE</name>
<organism evidence="1 2">
    <name type="scientific">Streptococcus caledonicus</name>
    <dbReference type="NCBI Taxonomy" id="2614158"/>
    <lineage>
        <taxon>Bacteria</taxon>
        <taxon>Bacillati</taxon>
        <taxon>Bacillota</taxon>
        <taxon>Bacilli</taxon>
        <taxon>Lactobacillales</taxon>
        <taxon>Streptococcaceae</taxon>
        <taxon>Streptococcus</taxon>
    </lineage>
</organism>
<dbReference type="Pfam" id="PF07997">
    <property type="entry name" value="DUF1694"/>
    <property type="match status" value="1"/>
</dbReference>
<dbReference type="SUPFAM" id="SSF160515">
    <property type="entry name" value="YueI-like"/>
    <property type="match status" value="1"/>
</dbReference>
<dbReference type="EMBL" id="JBHSOJ010000031">
    <property type="protein sequence ID" value="MFC5631977.1"/>
    <property type="molecule type" value="Genomic_DNA"/>
</dbReference>
<dbReference type="Proteomes" id="UP001596110">
    <property type="component" value="Unassembled WGS sequence"/>
</dbReference>
<dbReference type="InterPro" id="IPR012543">
    <property type="entry name" value="DUF1694"/>
</dbReference>
<dbReference type="InterPro" id="IPR029064">
    <property type="entry name" value="Ribosomal_eL30-like_sf"/>
</dbReference>
<gene>
    <name evidence="1" type="ORF">ACFPQ3_10585</name>
</gene>
<protein>
    <submittedName>
        <fullName evidence="1">DUF1694 domain-containing protein</fullName>
    </submittedName>
</protein>
<reference evidence="2" key="1">
    <citation type="journal article" date="2019" name="Int. J. Syst. Evol. Microbiol.">
        <title>The Global Catalogue of Microorganisms (GCM) 10K type strain sequencing project: providing services to taxonomists for standard genome sequencing and annotation.</title>
        <authorList>
            <consortium name="The Broad Institute Genomics Platform"/>
            <consortium name="The Broad Institute Genome Sequencing Center for Infectious Disease"/>
            <person name="Wu L."/>
            <person name="Ma J."/>
        </authorList>
    </citation>
    <scope>NUCLEOTIDE SEQUENCE [LARGE SCALE GENOMIC DNA]</scope>
    <source>
        <strain evidence="2">DT43</strain>
    </source>
</reference>
<dbReference type="RefSeq" id="WP_156805615.1">
    <property type="nucleotide sequence ID" value="NZ_JBHSOJ010000031.1"/>
</dbReference>